<dbReference type="RefSeq" id="WP_229501856.1">
    <property type="nucleotide sequence ID" value="NZ_WSES01000001.1"/>
</dbReference>
<evidence type="ECO:0000313" key="2">
    <source>
        <dbReference type="EMBL" id="MVW58904.1"/>
    </source>
</evidence>
<comment type="caution">
    <text evidence="2">The sequence shown here is derived from an EMBL/GenBank/DDBJ whole genome shotgun (WGS) entry which is preliminary data.</text>
</comment>
<protein>
    <submittedName>
        <fullName evidence="2">Glycosyltransferase</fullName>
    </submittedName>
</protein>
<accession>A0A7X3FWX1</accession>
<gene>
    <name evidence="2" type="ORF">GPY61_03060</name>
</gene>
<dbReference type="Proteomes" id="UP000443353">
    <property type="component" value="Unassembled WGS sequence"/>
</dbReference>
<dbReference type="GO" id="GO:0016740">
    <property type="term" value="F:transferase activity"/>
    <property type="evidence" value="ECO:0007669"/>
    <property type="project" value="UniProtKB-KW"/>
</dbReference>
<dbReference type="EMBL" id="WSES01000001">
    <property type="protein sequence ID" value="MVW58904.1"/>
    <property type="molecule type" value="Genomic_DNA"/>
</dbReference>
<dbReference type="Pfam" id="PF00535">
    <property type="entry name" value="Glycos_transf_2"/>
    <property type="match status" value="1"/>
</dbReference>
<dbReference type="SUPFAM" id="SSF53448">
    <property type="entry name" value="Nucleotide-diphospho-sugar transferases"/>
    <property type="match status" value="1"/>
</dbReference>
<dbReference type="AlphaFoldDB" id="A0A7X3FWX1"/>
<dbReference type="InterPro" id="IPR001173">
    <property type="entry name" value="Glyco_trans_2-like"/>
</dbReference>
<evidence type="ECO:0000259" key="1">
    <source>
        <dbReference type="Pfam" id="PF00535"/>
    </source>
</evidence>
<dbReference type="Gene3D" id="3.90.550.10">
    <property type="entry name" value="Spore Coat Polysaccharide Biosynthesis Protein SpsA, Chain A"/>
    <property type="match status" value="1"/>
</dbReference>
<dbReference type="CDD" id="cd04186">
    <property type="entry name" value="GT_2_like_c"/>
    <property type="match status" value="1"/>
</dbReference>
<name>A0A7X3FWX1_9BURK</name>
<keyword evidence="2" id="KW-0808">Transferase</keyword>
<evidence type="ECO:0000313" key="3">
    <source>
        <dbReference type="Proteomes" id="UP000443353"/>
    </source>
</evidence>
<dbReference type="PANTHER" id="PTHR43179">
    <property type="entry name" value="RHAMNOSYLTRANSFERASE WBBL"/>
    <property type="match status" value="1"/>
</dbReference>
<dbReference type="PANTHER" id="PTHR43179:SF7">
    <property type="entry name" value="RHAMNOSYLTRANSFERASE WBBL"/>
    <property type="match status" value="1"/>
</dbReference>
<feature type="domain" description="Glycosyltransferase 2-like" evidence="1">
    <location>
        <begin position="7"/>
        <end position="142"/>
    </location>
</feature>
<keyword evidence="3" id="KW-1185">Reference proteome</keyword>
<dbReference type="InterPro" id="IPR029044">
    <property type="entry name" value="Nucleotide-diphossugar_trans"/>
</dbReference>
<organism evidence="2 3">
    <name type="scientific">Massilia cellulosiltytica</name>
    <dbReference type="NCBI Taxonomy" id="2683234"/>
    <lineage>
        <taxon>Bacteria</taxon>
        <taxon>Pseudomonadati</taxon>
        <taxon>Pseudomonadota</taxon>
        <taxon>Betaproteobacteria</taxon>
        <taxon>Burkholderiales</taxon>
        <taxon>Oxalobacteraceae</taxon>
        <taxon>Telluria group</taxon>
        <taxon>Massilia</taxon>
    </lineage>
</organism>
<reference evidence="2 3" key="1">
    <citation type="submission" date="2019-12" db="EMBL/GenBank/DDBJ databases">
        <authorList>
            <person name="Li C."/>
            <person name="Zhao J."/>
        </authorList>
    </citation>
    <scope>NUCLEOTIDE SEQUENCE [LARGE SCALE GENOMIC DNA]</scope>
    <source>
        <strain evidence="2 3">NEAU-DD11</strain>
    </source>
</reference>
<proteinExistence type="predicted"/>
<sequence length="327" mass="36334">MSAKVFVVIVTYNGCKWVTPCFSSLRKSTVPLHTIVIDNGSKDDTLARIAAEYPEVEVVATGTNHGFGKANNIGMEMAYQRGADYVFLLNQDAWIDPDAVQQLVEAHQRHPAYGVISPMHLNGAGDGLDYGFSNYIAPNKCRGLYSDLFLGRLKDVYDVGFVNAAAWLVTRACMEKVGGFSPSFFHYGEDDNYTQRLQFHKLKLGVLPASRIYHDREQRPPSKFFESGETFRREVIARSSNPNTHFSFGREWVSVFAHLGFALARVNMQDVKLQLAKIRLLAGIDKAAIAANRERSKTGRAAFLALDAGNATAYPEDITLRQVTSAQ</sequence>